<dbReference type="AlphaFoldDB" id="Q2IMI4"/>
<organism evidence="4 5">
    <name type="scientific">Anaeromyxobacter dehalogenans (strain 2CP-C)</name>
    <dbReference type="NCBI Taxonomy" id="290397"/>
    <lineage>
        <taxon>Bacteria</taxon>
        <taxon>Pseudomonadati</taxon>
        <taxon>Myxococcota</taxon>
        <taxon>Myxococcia</taxon>
        <taxon>Myxococcales</taxon>
        <taxon>Cystobacterineae</taxon>
        <taxon>Anaeromyxobacteraceae</taxon>
        <taxon>Anaeromyxobacter</taxon>
    </lineage>
</organism>
<dbReference type="RefSeq" id="WP_011419298.1">
    <property type="nucleotide sequence ID" value="NC_007760.1"/>
</dbReference>
<feature type="signal peptide" evidence="2">
    <location>
        <begin position="1"/>
        <end position="27"/>
    </location>
</feature>
<dbReference type="HOGENOM" id="CLU_265084_0_0_7"/>
<evidence type="ECO:0000313" key="5">
    <source>
        <dbReference type="Proteomes" id="UP000001935"/>
    </source>
</evidence>
<dbReference type="KEGG" id="ade:Adeh_0238"/>
<dbReference type="InterPro" id="IPR024618">
    <property type="entry name" value="DUF3857"/>
</dbReference>
<dbReference type="Gene3D" id="1.25.40.10">
    <property type="entry name" value="Tetratricopeptide repeat domain"/>
    <property type="match status" value="1"/>
</dbReference>
<feature type="region of interest" description="Disordered" evidence="1">
    <location>
        <begin position="324"/>
        <end position="345"/>
    </location>
</feature>
<sequence length="1239" mass="128797">MSRAARRGPPRIPGVAAALAALALACAAPRAEQAEPGRATREGLAALEQNDVARAEARLGPASRVRDPWARFGASLLARRALDGEAEAQRLLATVEAGPDEPIALVALRRLSELAERGPALAAQVDAGVLRLGAGGRLHGLAAYRARVARVTAAEVLGDHDAAAQARRENGAVSAWSIAGPFAAHHALDFGAPIPPDRGELPASVPGRAGGPAVPTRALPAPDGTVALDGEPAAGDLFALATDVDLARGGRYLVTLGTQLSARLVVDGALVHERRAFAAWLPGLVHLPVELARGRHRVVLEVTRGAPSTGIHLAFARADGAASDARFAAPPPGPPPAPPVARPRAEPALTPRALALALEPDVGAATARLLAARDALVNDREAAKVLLAEALALRPEAAALRAARADATADDPTLDEQVARARAEADLREALRLDPGDAEARAELAALLRGAERHDDAEAVLAGLAPEPAARPAGIAARARAAQARGLLERAEGLAAEALRSAGSCDAADLAYELAVRRGAAAREDEAMAVLSRCRGGRERLAAHLRRRGDPVAERAALDPVVRARPWAVEPGLTRADALVAAGETRRATAALEAIAAIWPRDARVQRRLADARELSGDAPGARAARERALALDPADLQLRRALALEDGTEVLADVAADPRAAIRAYEAAGRRNGASTVMVLDAAYVDVHPGGAATERTQQIVHVLDQQGVEQFGEVTVPAGADVLALRTVKPDGTTLEPERAGSAKGSVSLAGLAPGDYVELDYVRAVQSPPGLEGYAADPFYFQVPGSRLFRSLYVVRAPAGLGLEADAHGMPAPAPVRDGGREVLRAERRDVPAIVPEPDAPGGAEYLPFLSVGTGGGRAALQRAVADALPERTRATAELRAFAREIAAGGGGPAQLARAAYARVAQAVLGSGGGMGEDASVALSRGRGSRLAVLKAVLAELGIESRVALVRPYSADPAPYRFPALGLYAAPLLRVRAGGATFWLDPTARHAPFGAFPAVLAGCEALVLPEAGEAPEVDRTPESPLVEEGRETTARLVLAADGSAEASGTDRYLGYGGAELKAALERLDASQRRQAVEGMLGRVLRGVTVTDVAFAGEDDPAAPLEIRWKARVPELARAVEGGLVLDQPLFPARLGARLVRVASRQTPLLLATPERQVQRIEVVPPRGLGVTADAPRTASSPSGSFTRTERVDGGTLVRDERLELRRGRIAPEHHAELAAFAAAVDQAQERPLLLAR</sequence>
<protein>
    <recommendedName>
        <fullName evidence="3">DUF3857 domain-containing protein</fullName>
    </recommendedName>
</protein>
<dbReference type="SUPFAM" id="SSF48452">
    <property type="entry name" value="TPR-like"/>
    <property type="match status" value="2"/>
</dbReference>
<feature type="compositionally biased region" description="Polar residues" evidence="1">
    <location>
        <begin position="1180"/>
        <end position="1189"/>
    </location>
</feature>
<reference evidence="4 5" key="1">
    <citation type="submission" date="2006-01" db="EMBL/GenBank/DDBJ databases">
        <title>Complete sequence of Anaeromyxobacter dehalogenans 2CP-C.</title>
        <authorList>
            <consortium name="US DOE Joint Genome Institute"/>
            <person name="Copeland A."/>
            <person name="Lucas S."/>
            <person name="Lapidus A."/>
            <person name="Barry K."/>
            <person name="Detter J.C."/>
            <person name="Glavina T."/>
            <person name="Hammon N."/>
            <person name="Israni S."/>
            <person name="Pitluck S."/>
            <person name="Brettin T."/>
            <person name="Bruce D."/>
            <person name="Han C."/>
            <person name="Tapia R."/>
            <person name="Gilna P."/>
            <person name="Kiss H."/>
            <person name="Schmutz J."/>
            <person name="Larimer F."/>
            <person name="Land M."/>
            <person name="Kyrpides N."/>
            <person name="Anderson I."/>
            <person name="Sanford R.A."/>
            <person name="Ritalahti K.M."/>
            <person name="Thomas H.S."/>
            <person name="Kirby J.R."/>
            <person name="Zhulin I.B."/>
            <person name="Loeffler F.E."/>
            <person name="Richardson P."/>
        </authorList>
    </citation>
    <scope>NUCLEOTIDE SEQUENCE [LARGE SCALE GENOMIC DNA]</scope>
    <source>
        <strain evidence="4 5">2CP-C</strain>
    </source>
</reference>
<name>Q2IMI4_ANADE</name>
<dbReference type="PROSITE" id="PS51257">
    <property type="entry name" value="PROKAR_LIPOPROTEIN"/>
    <property type="match status" value="1"/>
</dbReference>
<dbReference type="EMBL" id="CP000251">
    <property type="protein sequence ID" value="ABC80015.1"/>
    <property type="molecule type" value="Genomic_DNA"/>
</dbReference>
<dbReference type="Proteomes" id="UP000001935">
    <property type="component" value="Chromosome"/>
</dbReference>
<dbReference type="eggNOG" id="COG0457">
    <property type="taxonomic scope" value="Bacteria"/>
</dbReference>
<dbReference type="Gene3D" id="2.60.120.1130">
    <property type="match status" value="1"/>
</dbReference>
<dbReference type="OrthoDB" id="5476519at2"/>
<dbReference type="STRING" id="290397.Adeh_0238"/>
<feature type="compositionally biased region" description="Pro residues" evidence="1">
    <location>
        <begin position="329"/>
        <end position="341"/>
    </location>
</feature>
<dbReference type="InterPro" id="IPR011990">
    <property type="entry name" value="TPR-like_helical_dom_sf"/>
</dbReference>
<accession>Q2IMI4</accession>
<evidence type="ECO:0000256" key="2">
    <source>
        <dbReference type="SAM" id="SignalP"/>
    </source>
</evidence>
<keyword evidence="2" id="KW-0732">Signal</keyword>
<feature type="domain" description="DUF3857" evidence="3">
    <location>
        <begin position="692"/>
        <end position="837"/>
    </location>
</feature>
<gene>
    <name evidence="4" type="ordered locus">Adeh_0238</name>
</gene>
<dbReference type="Gene3D" id="2.60.40.3140">
    <property type="match status" value="1"/>
</dbReference>
<dbReference type="Pfam" id="PF12969">
    <property type="entry name" value="DUF3857"/>
    <property type="match status" value="1"/>
</dbReference>
<feature type="region of interest" description="Disordered" evidence="1">
    <location>
        <begin position="1174"/>
        <end position="1195"/>
    </location>
</feature>
<proteinExistence type="predicted"/>
<evidence type="ECO:0000259" key="3">
    <source>
        <dbReference type="Pfam" id="PF12969"/>
    </source>
</evidence>
<evidence type="ECO:0000256" key="1">
    <source>
        <dbReference type="SAM" id="MobiDB-lite"/>
    </source>
</evidence>
<evidence type="ECO:0000313" key="4">
    <source>
        <dbReference type="EMBL" id="ABC80015.1"/>
    </source>
</evidence>
<feature type="chain" id="PRO_5004210554" description="DUF3857 domain-containing protein" evidence="2">
    <location>
        <begin position="28"/>
        <end position="1239"/>
    </location>
</feature>